<keyword evidence="2" id="KW-1185">Reference proteome</keyword>
<dbReference type="Proteomes" id="UP001163603">
    <property type="component" value="Chromosome 15"/>
</dbReference>
<organism evidence="1 2">
    <name type="scientific">Pistacia integerrima</name>
    <dbReference type="NCBI Taxonomy" id="434235"/>
    <lineage>
        <taxon>Eukaryota</taxon>
        <taxon>Viridiplantae</taxon>
        <taxon>Streptophyta</taxon>
        <taxon>Embryophyta</taxon>
        <taxon>Tracheophyta</taxon>
        <taxon>Spermatophyta</taxon>
        <taxon>Magnoliopsida</taxon>
        <taxon>eudicotyledons</taxon>
        <taxon>Gunneridae</taxon>
        <taxon>Pentapetalae</taxon>
        <taxon>rosids</taxon>
        <taxon>malvids</taxon>
        <taxon>Sapindales</taxon>
        <taxon>Anacardiaceae</taxon>
        <taxon>Pistacia</taxon>
    </lineage>
</organism>
<evidence type="ECO:0000313" key="2">
    <source>
        <dbReference type="Proteomes" id="UP001163603"/>
    </source>
</evidence>
<sequence>MNNSATIFITFSTVYDSPSKRIFITFSLCFFTSTRAFL</sequence>
<dbReference type="EMBL" id="CM047750">
    <property type="protein sequence ID" value="KAJ0008043.1"/>
    <property type="molecule type" value="Genomic_DNA"/>
</dbReference>
<gene>
    <name evidence="1" type="ORF">Pint_29011</name>
</gene>
<reference evidence="2" key="1">
    <citation type="journal article" date="2023" name="G3 (Bethesda)">
        <title>Genome assembly and association tests identify interacting loci associated with vigor, precocity, and sex in interspecific pistachio rootstocks.</title>
        <authorList>
            <person name="Palmer W."/>
            <person name="Jacygrad E."/>
            <person name="Sagayaradj S."/>
            <person name="Cavanaugh K."/>
            <person name="Han R."/>
            <person name="Bertier L."/>
            <person name="Beede B."/>
            <person name="Kafkas S."/>
            <person name="Golino D."/>
            <person name="Preece J."/>
            <person name="Michelmore R."/>
        </authorList>
    </citation>
    <scope>NUCLEOTIDE SEQUENCE [LARGE SCALE GENOMIC DNA]</scope>
</reference>
<evidence type="ECO:0000313" key="1">
    <source>
        <dbReference type="EMBL" id="KAJ0008043.1"/>
    </source>
</evidence>
<protein>
    <submittedName>
        <fullName evidence="1">Uncharacterized protein</fullName>
    </submittedName>
</protein>
<proteinExistence type="predicted"/>
<name>A0ACC0X0P8_9ROSI</name>
<comment type="caution">
    <text evidence="1">The sequence shown here is derived from an EMBL/GenBank/DDBJ whole genome shotgun (WGS) entry which is preliminary data.</text>
</comment>
<accession>A0ACC0X0P8</accession>